<evidence type="ECO:0000313" key="1">
    <source>
        <dbReference type="EMBL" id="OAO16296.1"/>
    </source>
</evidence>
<organism evidence="1 2">
    <name type="scientific">Blastocystis sp. subtype 1 (strain ATCC 50177 / NandII)</name>
    <dbReference type="NCBI Taxonomy" id="478820"/>
    <lineage>
        <taxon>Eukaryota</taxon>
        <taxon>Sar</taxon>
        <taxon>Stramenopiles</taxon>
        <taxon>Bigyra</taxon>
        <taxon>Opalozoa</taxon>
        <taxon>Opalinata</taxon>
        <taxon>Blastocystidae</taxon>
        <taxon>Blastocystis</taxon>
    </lineage>
</organism>
<proteinExistence type="predicted"/>
<keyword evidence="2" id="KW-1185">Reference proteome</keyword>
<name>A0A196SJ04_BLAHN</name>
<dbReference type="EMBL" id="LXWW01000090">
    <property type="protein sequence ID" value="OAO16296.1"/>
    <property type="molecule type" value="Genomic_DNA"/>
</dbReference>
<reference evidence="1 2" key="1">
    <citation type="submission" date="2016-05" db="EMBL/GenBank/DDBJ databases">
        <title>Nuclear genome of Blastocystis sp. subtype 1 NandII.</title>
        <authorList>
            <person name="Gentekaki E."/>
            <person name="Curtis B."/>
            <person name="Stairs C."/>
            <person name="Eme L."/>
            <person name="Herman E."/>
            <person name="Klimes V."/>
            <person name="Arias M.C."/>
            <person name="Elias M."/>
            <person name="Hilliou F."/>
            <person name="Klute M."/>
            <person name="Malik S.-B."/>
            <person name="Pightling A."/>
            <person name="Rachubinski R."/>
            <person name="Salas D."/>
            <person name="Schlacht A."/>
            <person name="Suga H."/>
            <person name="Archibald J."/>
            <person name="Ball S.G."/>
            <person name="Clark G."/>
            <person name="Dacks J."/>
            <person name="Van Der Giezen M."/>
            <person name="Tsaousis A."/>
            <person name="Roger A."/>
        </authorList>
    </citation>
    <scope>NUCLEOTIDE SEQUENCE [LARGE SCALE GENOMIC DNA]</scope>
    <source>
        <strain evidence="2">ATCC 50177 / NandII</strain>
    </source>
</reference>
<comment type="caution">
    <text evidence="1">The sequence shown here is derived from an EMBL/GenBank/DDBJ whole genome shotgun (WGS) entry which is preliminary data.</text>
</comment>
<dbReference type="Proteomes" id="UP000078348">
    <property type="component" value="Unassembled WGS sequence"/>
</dbReference>
<evidence type="ECO:0000313" key="2">
    <source>
        <dbReference type="Proteomes" id="UP000078348"/>
    </source>
</evidence>
<protein>
    <submittedName>
        <fullName evidence="1">Uncharacterized protein</fullName>
    </submittedName>
</protein>
<dbReference type="AlphaFoldDB" id="A0A196SJ04"/>
<sequence length="307" mass="36382">MQTKRLKLHNSVVTELEEALRYSLIRMDDSYSDSLKDFSQASSVLLRYNLITTKEIDAKSESTRYIQLLRILVSLYEHQFQQKEIPDSEYKQYADALQYASLSTSSLIHYLHLYNLLHIDVDAVIITTCDYVTSHPQSPFLLHFLFTLLRFLRDHSYNYNDRLDQVALSSLTAYVQSAPTELSTVFDTRWMFERGLISGVDYARLLFTLVEFQFSDPTLQLYSMHLLLELVMQESIRGDESIQELMKANSWWIDYLTNEDLRIEYARWILLGPQNEEREVDQDVVDYYDQQYDEYFKGHEFSLLFYC</sequence>
<accession>A0A196SJ04</accession>
<gene>
    <name evidence="1" type="ORF">AV274_1989</name>
</gene>